<organism evidence="1 2">
    <name type="scientific">Pyropia yezoensis</name>
    <name type="common">Susabi-nori</name>
    <name type="synonym">Porphyra yezoensis</name>
    <dbReference type="NCBI Taxonomy" id="2788"/>
    <lineage>
        <taxon>Eukaryota</taxon>
        <taxon>Rhodophyta</taxon>
        <taxon>Bangiophyceae</taxon>
        <taxon>Bangiales</taxon>
        <taxon>Bangiaceae</taxon>
        <taxon>Pyropia</taxon>
    </lineage>
</organism>
<protein>
    <submittedName>
        <fullName evidence="1">Uncharacterized protein</fullName>
    </submittedName>
</protein>
<gene>
    <name evidence="1" type="ORF">I4F81_010002</name>
</gene>
<keyword evidence="2" id="KW-1185">Reference proteome</keyword>
<comment type="caution">
    <text evidence="1">The sequence shown here is derived from an EMBL/GenBank/DDBJ whole genome shotgun (WGS) entry which is preliminary data.</text>
</comment>
<reference evidence="1" key="1">
    <citation type="submission" date="2019-11" db="EMBL/GenBank/DDBJ databases">
        <title>Nori genome reveals adaptations in red seaweeds to the harsh intertidal environment.</title>
        <authorList>
            <person name="Wang D."/>
            <person name="Mao Y."/>
        </authorList>
    </citation>
    <scope>NUCLEOTIDE SEQUENCE</scope>
    <source>
        <tissue evidence="1">Gametophyte</tissue>
    </source>
</reference>
<name>A0ACC3CB79_PYRYE</name>
<evidence type="ECO:0000313" key="2">
    <source>
        <dbReference type="Proteomes" id="UP000798662"/>
    </source>
</evidence>
<dbReference type="EMBL" id="CM020620">
    <property type="protein sequence ID" value="KAK1867495.1"/>
    <property type="molecule type" value="Genomic_DNA"/>
</dbReference>
<sequence length="198" mass="21244">MAAAGLVTPAVAAADVDKRGWLPLGGGVWATLALARAHPLWRRWLRWRWRSWERRPPAQLQRGDDGRDRTAAGQVTDPAGRCPPRRRTHAATAARQHKPGAHGRDRSAAGGVTVCRHVPPAPLRPGPSVPAQHSRGAGVLCVRPQPASKHAGPRGTAPKCLAFAAAASHRPRDLVPLRHSNCDDKQLQILSSPSSPFP</sequence>
<evidence type="ECO:0000313" key="1">
    <source>
        <dbReference type="EMBL" id="KAK1867495.1"/>
    </source>
</evidence>
<dbReference type="Proteomes" id="UP000798662">
    <property type="component" value="Chromosome 3"/>
</dbReference>
<accession>A0ACC3CB79</accession>
<proteinExistence type="predicted"/>